<dbReference type="EMBL" id="FRBH01000003">
    <property type="protein sequence ID" value="SHK71404.1"/>
    <property type="molecule type" value="Genomic_DNA"/>
</dbReference>
<name>A0A1M6UQC7_9FLAO</name>
<proteinExistence type="predicted"/>
<dbReference type="OrthoDB" id="1262716at2"/>
<dbReference type="STRING" id="1434701.SAMN05443634_10315"/>
<reference evidence="2" key="1">
    <citation type="submission" date="2016-11" db="EMBL/GenBank/DDBJ databases">
        <authorList>
            <person name="Varghese N."/>
            <person name="Submissions S."/>
        </authorList>
    </citation>
    <scope>NUCLEOTIDE SEQUENCE [LARGE SCALE GENOMIC DNA]</scope>
    <source>
        <strain evidence="2">DSM 27989</strain>
    </source>
</reference>
<dbReference type="Proteomes" id="UP000184120">
    <property type="component" value="Unassembled WGS sequence"/>
</dbReference>
<evidence type="ECO:0000313" key="2">
    <source>
        <dbReference type="Proteomes" id="UP000184120"/>
    </source>
</evidence>
<evidence type="ECO:0000313" key="1">
    <source>
        <dbReference type="EMBL" id="SHK71404.1"/>
    </source>
</evidence>
<protein>
    <submittedName>
        <fullName evidence="1">Uncharacterized protein</fullName>
    </submittedName>
</protein>
<accession>A0A1M6UQC7</accession>
<gene>
    <name evidence="1" type="ORF">SAMN05443634_10315</name>
</gene>
<organism evidence="1 2">
    <name type="scientific">Chishuiella changwenlii</name>
    <dbReference type="NCBI Taxonomy" id="1434701"/>
    <lineage>
        <taxon>Bacteria</taxon>
        <taxon>Pseudomonadati</taxon>
        <taxon>Bacteroidota</taxon>
        <taxon>Flavobacteriia</taxon>
        <taxon>Flavobacteriales</taxon>
        <taxon>Weeksellaceae</taxon>
        <taxon>Chishuiella</taxon>
    </lineage>
</organism>
<dbReference type="RefSeq" id="WP_072929862.1">
    <property type="nucleotide sequence ID" value="NZ_FRBH01000003.1"/>
</dbReference>
<sequence>MKKILVIIFINCFLYNCYSQEKVNDIIYFLPSNVSNILIKEIKDNDNNYLILDKEDSDTYIIYLDNSIENFWVKHTNRSVFFNGKLIPLYFVYDEYFSFAEEGKDVLKKLGTEDGIRKVSYTRDNVFNVKFKLNGEIVK</sequence>
<dbReference type="AlphaFoldDB" id="A0A1M6UQC7"/>